<evidence type="ECO:0000256" key="3">
    <source>
        <dbReference type="PIRSR" id="PIRSR602401-1"/>
    </source>
</evidence>
<dbReference type="PANTHER" id="PTHR24301:SF2">
    <property type="entry name" value="THROMBOXANE-A SYNTHASE"/>
    <property type="match status" value="1"/>
</dbReference>
<comment type="similarity">
    <text evidence="4">Belongs to the cytochrome P450 family.</text>
</comment>
<dbReference type="PROSITE" id="PS00086">
    <property type="entry name" value="CYTOCHROME_P450"/>
    <property type="match status" value="1"/>
</dbReference>
<dbReference type="CDD" id="cd00302">
    <property type="entry name" value="cytochrome_P450"/>
    <property type="match status" value="1"/>
</dbReference>
<keyword evidence="4" id="KW-0503">Monooxygenase</keyword>
<feature type="non-terminal residue" evidence="5">
    <location>
        <position position="1"/>
    </location>
</feature>
<dbReference type="InterPro" id="IPR002401">
    <property type="entry name" value="Cyt_P450_E_grp-I"/>
</dbReference>
<dbReference type="Proteomes" id="UP000789405">
    <property type="component" value="Unassembled WGS sequence"/>
</dbReference>
<dbReference type="PANTHER" id="PTHR24301">
    <property type="entry name" value="THROMBOXANE-A SYNTHASE"/>
    <property type="match status" value="1"/>
</dbReference>
<accession>A0A9N9I393</accession>
<evidence type="ECO:0000256" key="4">
    <source>
        <dbReference type="RuleBase" id="RU000461"/>
    </source>
</evidence>
<comment type="caution">
    <text evidence="5">The sequence shown here is derived from an EMBL/GenBank/DDBJ whole genome shotgun (WGS) entry which is preliminary data.</text>
</comment>
<dbReference type="AlphaFoldDB" id="A0A9N9I393"/>
<evidence type="ECO:0000256" key="1">
    <source>
        <dbReference type="ARBA" id="ARBA00022723"/>
    </source>
</evidence>
<dbReference type="OrthoDB" id="1844152at2759"/>
<keyword evidence="6" id="KW-1185">Reference proteome</keyword>
<dbReference type="Gene3D" id="1.10.630.10">
    <property type="entry name" value="Cytochrome P450"/>
    <property type="match status" value="1"/>
</dbReference>
<dbReference type="InterPro" id="IPR036396">
    <property type="entry name" value="Cyt_P450_sf"/>
</dbReference>
<evidence type="ECO:0000313" key="5">
    <source>
        <dbReference type="EMBL" id="CAG8717494.1"/>
    </source>
</evidence>
<dbReference type="EMBL" id="CAJVPY010010295">
    <property type="protein sequence ID" value="CAG8717494.1"/>
    <property type="molecule type" value="Genomic_DNA"/>
</dbReference>
<comment type="cofactor">
    <cofactor evidence="3">
        <name>heme</name>
        <dbReference type="ChEBI" id="CHEBI:30413"/>
    </cofactor>
</comment>
<dbReference type="SUPFAM" id="SSF48264">
    <property type="entry name" value="Cytochrome P450"/>
    <property type="match status" value="1"/>
</dbReference>
<dbReference type="InterPro" id="IPR001128">
    <property type="entry name" value="Cyt_P450"/>
</dbReference>
<dbReference type="PRINTS" id="PR00463">
    <property type="entry name" value="EP450I"/>
</dbReference>
<gene>
    <name evidence="5" type="ORF">DERYTH_LOCUS14050</name>
</gene>
<evidence type="ECO:0000313" key="6">
    <source>
        <dbReference type="Proteomes" id="UP000789405"/>
    </source>
</evidence>
<keyword evidence="2 3" id="KW-0408">Iron</keyword>
<dbReference type="PRINTS" id="PR00385">
    <property type="entry name" value="P450"/>
</dbReference>
<keyword evidence="4" id="KW-0560">Oxidoreductase</keyword>
<proteinExistence type="inferred from homology"/>
<dbReference type="InterPro" id="IPR017972">
    <property type="entry name" value="Cyt_P450_CS"/>
</dbReference>
<dbReference type="GO" id="GO:0016705">
    <property type="term" value="F:oxidoreductase activity, acting on paired donors, with incorporation or reduction of molecular oxygen"/>
    <property type="evidence" value="ECO:0007669"/>
    <property type="project" value="InterPro"/>
</dbReference>
<evidence type="ECO:0000256" key="2">
    <source>
        <dbReference type="ARBA" id="ARBA00023004"/>
    </source>
</evidence>
<dbReference type="GO" id="GO:0020037">
    <property type="term" value="F:heme binding"/>
    <property type="evidence" value="ECO:0007669"/>
    <property type="project" value="InterPro"/>
</dbReference>
<organism evidence="5 6">
    <name type="scientific">Dentiscutata erythropus</name>
    <dbReference type="NCBI Taxonomy" id="1348616"/>
    <lineage>
        <taxon>Eukaryota</taxon>
        <taxon>Fungi</taxon>
        <taxon>Fungi incertae sedis</taxon>
        <taxon>Mucoromycota</taxon>
        <taxon>Glomeromycotina</taxon>
        <taxon>Glomeromycetes</taxon>
        <taxon>Diversisporales</taxon>
        <taxon>Gigasporaceae</taxon>
        <taxon>Dentiscutata</taxon>
    </lineage>
</organism>
<sequence>DGIIKKRRQEIENGSPVNFNILDLLLVSNTPRDIENFEDEPPMNDIGIKALFAEAIAETIAASVETQCRLFLYNVAKNPKVLEKIRAEILDVFGLDKNLTIPYESLEKCHYIDAVVNESMYSKAPAPANMRIIEGDEVIGEHYWQSGTWFWVNNDRIMNHPNNWNEPEYFNPDRFLNKELGGTCEKIRKSMLIPFGGGIRMCPGRHLALIKIKIIKILFYRKHNFELVNEKEAVKYYFNDLK</sequence>
<keyword evidence="1 3" id="KW-0479">Metal-binding</keyword>
<reference evidence="5" key="1">
    <citation type="submission" date="2021-06" db="EMBL/GenBank/DDBJ databases">
        <authorList>
            <person name="Kallberg Y."/>
            <person name="Tangrot J."/>
            <person name="Rosling A."/>
        </authorList>
    </citation>
    <scope>NUCLEOTIDE SEQUENCE</scope>
    <source>
        <strain evidence="5">MA453B</strain>
    </source>
</reference>
<dbReference type="GO" id="GO:0004497">
    <property type="term" value="F:monooxygenase activity"/>
    <property type="evidence" value="ECO:0007669"/>
    <property type="project" value="UniProtKB-KW"/>
</dbReference>
<protein>
    <submittedName>
        <fullName evidence="5">110_t:CDS:1</fullName>
    </submittedName>
</protein>
<dbReference type="Pfam" id="PF00067">
    <property type="entry name" value="p450"/>
    <property type="match status" value="1"/>
</dbReference>
<name>A0A9N9I393_9GLOM</name>
<dbReference type="GO" id="GO:0005506">
    <property type="term" value="F:iron ion binding"/>
    <property type="evidence" value="ECO:0007669"/>
    <property type="project" value="InterPro"/>
</dbReference>
<keyword evidence="3 4" id="KW-0349">Heme</keyword>
<feature type="binding site" description="axial binding residue" evidence="3">
    <location>
        <position position="202"/>
    </location>
    <ligand>
        <name>heme</name>
        <dbReference type="ChEBI" id="CHEBI:30413"/>
    </ligand>
    <ligandPart>
        <name>Fe</name>
        <dbReference type="ChEBI" id="CHEBI:18248"/>
    </ligandPart>
</feature>